<evidence type="ECO:0000313" key="2">
    <source>
        <dbReference type="Proteomes" id="UP000526033"/>
    </source>
</evidence>
<dbReference type="EMBL" id="JAAZNL010000048">
    <property type="protein sequence ID" value="NMB70309.1"/>
    <property type="molecule type" value="Genomic_DNA"/>
</dbReference>
<name>A0A7X9HGV9_UNCKA</name>
<comment type="caution">
    <text evidence="1">The sequence shown here is derived from an EMBL/GenBank/DDBJ whole genome shotgun (WGS) entry which is preliminary data.</text>
</comment>
<reference evidence="1 2" key="1">
    <citation type="journal article" date="2020" name="Biotechnol. Biofuels">
        <title>New insights from the biogas microbiome by comprehensive genome-resolved metagenomics of nearly 1600 species originating from multiple anaerobic digesters.</title>
        <authorList>
            <person name="Campanaro S."/>
            <person name="Treu L."/>
            <person name="Rodriguez-R L.M."/>
            <person name="Kovalovszki A."/>
            <person name="Ziels R.M."/>
            <person name="Maus I."/>
            <person name="Zhu X."/>
            <person name="Kougias P.G."/>
            <person name="Basile A."/>
            <person name="Luo G."/>
            <person name="Schluter A."/>
            <person name="Konstantinidis K.T."/>
            <person name="Angelidaki I."/>
        </authorList>
    </citation>
    <scope>NUCLEOTIDE SEQUENCE [LARGE SCALE GENOMIC DNA]</scope>
    <source>
        <strain evidence="1">AS27yjCOA_165</strain>
    </source>
</reference>
<sequence>MKGKVLEVWSAYHAHPDNLDILNVVVRIENQRVHYADYFISLGEFEAKGSAEEDALPKLTFAPANPDPTVTTAMWVPVEY</sequence>
<organism evidence="1 2">
    <name type="scientific">candidate division WWE3 bacterium</name>
    <dbReference type="NCBI Taxonomy" id="2053526"/>
    <lineage>
        <taxon>Bacteria</taxon>
        <taxon>Katanobacteria</taxon>
    </lineage>
</organism>
<evidence type="ECO:0000313" key="1">
    <source>
        <dbReference type="EMBL" id="NMB70309.1"/>
    </source>
</evidence>
<dbReference type="AlphaFoldDB" id="A0A7X9HGV9"/>
<dbReference type="Proteomes" id="UP000526033">
    <property type="component" value="Unassembled WGS sequence"/>
</dbReference>
<accession>A0A7X9HGV9</accession>
<feature type="non-terminal residue" evidence="1">
    <location>
        <position position="80"/>
    </location>
</feature>
<proteinExistence type="predicted"/>
<protein>
    <submittedName>
        <fullName evidence="1">Uncharacterized protein</fullName>
    </submittedName>
</protein>
<gene>
    <name evidence="1" type="ORF">GYA27_03860</name>
</gene>